<dbReference type="Proteomes" id="UP000747542">
    <property type="component" value="Unassembled WGS sequence"/>
</dbReference>
<feature type="domain" description="J" evidence="7">
    <location>
        <begin position="473"/>
        <end position="540"/>
    </location>
</feature>
<evidence type="ECO:0000256" key="1">
    <source>
        <dbReference type="ARBA" id="ARBA00004141"/>
    </source>
</evidence>
<dbReference type="OrthoDB" id="10262359at2759"/>
<protein>
    <submittedName>
        <fullName evidence="8">DnaJ subfamily C member 22-like</fullName>
    </submittedName>
</protein>
<dbReference type="PANTHER" id="PTHR44733">
    <property type="entry name" value="DNAJ HOMOLOG SUBFAMILY C MEMBER 22"/>
    <property type="match status" value="1"/>
</dbReference>
<evidence type="ECO:0000256" key="5">
    <source>
        <dbReference type="SAM" id="MobiDB-lite"/>
    </source>
</evidence>
<comment type="subcellular location">
    <subcellularLocation>
        <location evidence="1">Membrane</location>
        <topology evidence="1">Multi-pass membrane protein</topology>
    </subcellularLocation>
</comment>
<reference evidence="8" key="1">
    <citation type="journal article" date="2021" name="Sci. Adv.">
        <title>The American lobster genome reveals insights on longevity, neural, and immune adaptations.</title>
        <authorList>
            <person name="Polinski J.M."/>
            <person name="Zimin A.V."/>
            <person name="Clark K.F."/>
            <person name="Kohn A.B."/>
            <person name="Sadowski N."/>
            <person name="Timp W."/>
            <person name="Ptitsyn A."/>
            <person name="Khanna P."/>
            <person name="Romanova D.Y."/>
            <person name="Williams P."/>
            <person name="Greenwood S.J."/>
            <person name="Moroz L.L."/>
            <person name="Walt D.R."/>
            <person name="Bodnar A.G."/>
        </authorList>
    </citation>
    <scope>NUCLEOTIDE SEQUENCE</scope>
    <source>
        <strain evidence="8">GMGI-L3</strain>
    </source>
</reference>
<evidence type="ECO:0000259" key="7">
    <source>
        <dbReference type="PROSITE" id="PS50076"/>
    </source>
</evidence>
<dbReference type="SMART" id="SM00271">
    <property type="entry name" value="DnaJ"/>
    <property type="match status" value="1"/>
</dbReference>
<gene>
    <name evidence="8" type="primary">Dnajc22-L</name>
    <name evidence="8" type="ORF">Hamer_G015605</name>
</gene>
<feature type="transmembrane region" description="Helical" evidence="6">
    <location>
        <begin position="277"/>
        <end position="298"/>
    </location>
</feature>
<keyword evidence="9" id="KW-1185">Reference proteome</keyword>
<evidence type="ECO:0000313" key="8">
    <source>
        <dbReference type="EMBL" id="KAG7155009.1"/>
    </source>
</evidence>
<dbReference type="AlphaFoldDB" id="A0A8J5JDG3"/>
<dbReference type="PROSITE" id="PS50076">
    <property type="entry name" value="DNAJ_2"/>
    <property type="match status" value="1"/>
</dbReference>
<dbReference type="InterPro" id="IPR007829">
    <property type="entry name" value="TM2"/>
</dbReference>
<feature type="transmembrane region" description="Helical" evidence="6">
    <location>
        <begin position="197"/>
        <end position="218"/>
    </location>
</feature>
<keyword evidence="4 6" id="KW-0472">Membrane</keyword>
<dbReference type="CDD" id="cd06257">
    <property type="entry name" value="DnaJ"/>
    <property type="match status" value="1"/>
</dbReference>
<sequence>MEESESVNSDFKDIANPIDNMEDINTESKKNTIPTEEVKELLRSCINNDSKKDVKLTEEAKELLRIIYERKKDVNPTEEVMEFLSIIYERKKDVIPNDVRELLSILNDCKKDEIPTEEVKELLSVIYERKKHVIPPVDKESLNTIYKRKKTSLTDFIEEYDDIMDKQKDVNPTGYVAGDLDFQKRPRPRLRKTPSKSIWVAYLLWFVGGWFGLHLLYLRRDRQAFILFTTIGGYLGCGLMRDFIRIPAYVRDINASDDYIAELTQKMKKHRKPPFSLIRFVSQILVGNSWSILMIAAVPTEEVFGLSWTSLTLLSPIGTAIGVWTIGNIGREQGQLKWAMIGAYIVLPFSFFHPPLANWSAISCALLFTSRGKEWRRTPYPDSPFCKRFMTLMMCVVVFNSFWGSALYFNATVTDSQGERIKLRDAAKNFLNSPMFLEFKENLKVIFNDARENGWTNAWTNFVELLDPLGEGHALKVLGLTSGATQDEISSAYRKLAKEWHPDRHSFENKDEAHKRFMEIQEAYEKLSDIKNRRKRKNTKLQEQDVNSG</sequence>
<dbReference type="GO" id="GO:0016020">
    <property type="term" value="C:membrane"/>
    <property type="evidence" value="ECO:0007669"/>
    <property type="project" value="UniProtKB-SubCell"/>
</dbReference>
<proteinExistence type="predicted"/>
<dbReference type="EMBL" id="JAHLQT010043233">
    <property type="protein sequence ID" value="KAG7155009.1"/>
    <property type="molecule type" value="Genomic_DNA"/>
</dbReference>
<feature type="transmembrane region" description="Helical" evidence="6">
    <location>
        <begin position="338"/>
        <end position="369"/>
    </location>
</feature>
<dbReference type="Pfam" id="PF05154">
    <property type="entry name" value="TM2"/>
    <property type="match status" value="1"/>
</dbReference>
<name>A0A8J5JDG3_HOMAM</name>
<keyword evidence="2 6" id="KW-0812">Transmembrane</keyword>
<dbReference type="PANTHER" id="PTHR44733:SF1">
    <property type="entry name" value="DNAJ HOMOLOG SUBFAMILY C MEMBER 22"/>
    <property type="match status" value="1"/>
</dbReference>
<dbReference type="InterPro" id="IPR001623">
    <property type="entry name" value="DnaJ_domain"/>
</dbReference>
<evidence type="ECO:0000256" key="4">
    <source>
        <dbReference type="ARBA" id="ARBA00023136"/>
    </source>
</evidence>
<feature type="transmembrane region" description="Helical" evidence="6">
    <location>
        <begin position="304"/>
        <end position="326"/>
    </location>
</feature>
<accession>A0A8J5JDG3</accession>
<evidence type="ECO:0000256" key="2">
    <source>
        <dbReference type="ARBA" id="ARBA00022692"/>
    </source>
</evidence>
<evidence type="ECO:0000256" key="3">
    <source>
        <dbReference type="ARBA" id="ARBA00022989"/>
    </source>
</evidence>
<evidence type="ECO:0000256" key="6">
    <source>
        <dbReference type="SAM" id="Phobius"/>
    </source>
</evidence>
<evidence type="ECO:0000313" key="9">
    <source>
        <dbReference type="Proteomes" id="UP000747542"/>
    </source>
</evidence>
<dbReference type="Pfam" id="PF00226">
    <property type="entry name" value="DnaJ"/>
    <property type="match status" value="1"/>
</dbReference>
<comment type="caution">
    <text evidence="8">The sequence shown here is derived from an EMBL/GenBank/DDBJ whole genome shotgun (WGS) entry which is preliminary data.</text>
</comment>
<keyword evidence="3 6" id="KW-1133">Transmembrane helix</keyword>
<organism evidence="8 9">
    <name type="scientific">Homarus americanus</name>
    <name type="common">American lobster</name>
    <dbReference type="NCBI Taxonomy" id="6706"/>
    <lineage>
        <taxon>Eukaryota</taxon>
        <taxon>Metazoa</taxon>
        <taxon>Ecdysozoa</taxon>
        <taxon>Arthropoda</taxon>
        <taxon>Crustacea</taxon>
        <taxon>Multicrustacea</taxon>
        <taxon>Malacostraca</taxon>
        <taxon>Eumalacostraca</taxon>
        <taxon>Eucarida</taxon>
        <taxon>Decapoda</taxon>
        <taxon>Pleocyemata</taxon>
        <taxon>Astacidea</taxon>
        <taxon>Nephropoidea</taxon>
        <taxon>Nephropidae</taxon>
        <taxon>Homarus</taxon>
    </lineage>
</organism>
<feature type="region of interest" description="Disordered" evidence="5">
    <location>
        <begin position="1"/>
        <end position="31"/>
    </location>
</feature>
<feature type="transmembrane region" description="Helical" evidence="6">
    <location>
        <begin position="389"/>
        <end position="411"/>
    </location>
</feature>